<name>A0A1E7FHY0_9STRA</name>
<dbReference type="GO" id="GO:0070004">
    <property type="term" value="F:cysteine-type exopeptidase activity"/>
    <property type="evidence" value="ECO:0007669"/>
    <property type="project" value="InterPro"/>
</dbReference>
<feature type="compositionally biased region" description="Polar residues" evidence="2">
    <location>
        <begin position="1"/>
        <end position="13"/>
    </location>
</feature>
<dbReference type="OrthoDB" id="5175656at2759"/>
<sequence>MSKTRLVTRTGAATSCHSCRHHRRRRRSSSSSSSSSNVVGLLLLLLLQLIFVVQILTLGGVGVQACTVFAVGRNATIDKSVMISHSNDGEFDTDPRLVKVNAAYYNIGNNIESQSSSLLRPIYYSPETYPRYVGYERNISEYYPKENEENQSTFIPIGYIPQVSHTYAYLEETYGAVNEMQVGIGESTCSGVFGAAPLNNNNSNGTALFSIDELTKIAMERSSTARQAIEIMGSLAEEYGFYGAGEFEGTAESLAVSDTQEVWIFHILADPTGKSAIWVAEKLDSNQFAVIANMFIIREVDPLNTERYMMSDSVHSVAIEYGWWTSTEKDGLLDFTKTYSDGEYSHTYYSGRRVWGAYRLVSPSLDLPSEYVDLQSDPVYPFSVVPDKKLSQKDLFTFHRDTYSKTRFDLQAKGNLAGGPFGSPDRWKAGPNEAVVKGNWERPIGLYRTSDTYIVQSKKAAQQKLNNNSNSNSTPATTATAGDAILWFGPSSPLATVFVPFIVRMSDIPTSFRSGHQSIFSRSSAFWAACYVHNIANLKWSYMIHDISKKQNELENASINMIKEIFDEGAEEEDYLDDIQTIEDMLINNAEKIVTTLWLLADELIFKYADGFVNTKEESKQVGYPTWWLEQVGYEDGPPPPPTTPKCCNPPKNITTMANDDANNSITSSLLLRGGGNSTDHL</sequence>
<gene>
    <name evidence="3" type="ORF">FRACYDRAFT_238207</name>
</gene>
<dbReference type="GO" id="GO:0006508">
    <property type="term" value="P:proteolysis"/>
    <property type="evidence" value="ECO:0007669"/>
    <property type="project" value="InterPro"/>
</dbReference>
<feature type="region of interest" description="Disordered" evidence="2">
    <location>
        <begin position="1"/>
        <end position="35"/>
    </location>
</feature>
<dbReference type="EMBL" id="KV784357">
    <property type="protein sequence ID" value="OEU17782.1"/>
    <property type="molecule type" value="Genomic_DNA"/>
</dbReference>
<keyword evidence="4" id="KW-1185">Reference proteome</keyword>
<dbReference type="GO" id="GO:0016805">
    <property type="term" value="F:dipeptidase activity"/>
    <property type="evidence" value="ECO:0007669"/>
    <property type="project" value="InterPro"/>
</dbReference>
<organism evidence="3 4">
    <name type="scientific">Fragilariopsis cylindrus CCMP1102</name>
    <dbReference type="NCBI Taxonomy" id="635003"/>
    <lineage>
        <taxon>Eukaryota</taxon>
        <taxon>Sar</taxon>
        <taxon>Stramenopiles</taxon>
        <taxon>Ochrophyta</taxon>
        <taxon>Bacillariophyta</taxon>
        <taxon>Bacillariophyceae</taxon>
        <taxon>Bacillariophycidae</taxon>
        <taxon>Bacillariales</taxon>
        <taxon>Bacillariaceae</taxon>
        <taxon>Fragilariopsis</taxon>
    </lineage>
</organism>
<evidence type="ECO:0000313" key="4">
    <source>
        <dbReference type="Proteomes" id="UP000095751"/>
    </source>
</evidence>
<reference evidence="3 4" key="1">
    <citation type="submission" date="2016-09" db="EMBL/GenBank/DDBJ databases">
        <title>Extensive genetic diversity and differential bi-allelic expression allows diatom success in the polar Southern Ocean.</title>
        <authorList>
            <consortium name="DOE Joint Genome Institute"/>
            <person name="Mock T."/>
            <person name="Otillar R.P."/>
            <person name="Strauss J."/>
            <person name="Dupont C."/>
            <person name="Frickenhaus S."/>
            <person name="Maumus F."/>
            <person name="Mcmullan M."/>
            <person name="Sanges R."/>
            <person name="Schmutz J."/>
            <person name="Toseland A."/>
            <person name="Valas R."/>
            <person name="Veluchamy A."/>
            <person name="Ward B.J."/>
            <person name="Allen A."/>
            <person name="Barry K."/>
            <person name="Falciatore A."/>
            <person name="Ferrante M."/>
            <person name="Fortunato A.E."/>
            <person name="Gloeckner G."/>
            <person name="Gruber A."/>
            <person name="Hipkin R."/>
            <person name="Janech M."/>
            <person name="Kroth P."/>
            <person name="Leese F."/>
            <person name="Lindquist E."/>
            <person name="Lyon B.R."/>
            <person name="Martin J."/>
            <person name="Mayer C."/>
            <person name="Parker M."/>
            <person name="Quesneville H."/>
            <person name="Raymond J."/>
            <person name="Uhlig C."/>
            <person name="Valentin K.U."/>
            <person name="Worden A.Z."/>
            <person name="Armbrust E.V."/>
            <person name="Bowler C."/>
            <person name="Green B."/>
            <person name="Moulton V."/>
            <person name="Van Oosterhout C."/>
            <person name="Grigoriev I."/>
        </authorList>
    </citation>
    <scope>NUCLEOTIDE SEQUENCE [LARGE SCALE GENOMIC DNA]</scope>
    <source>
        <strain evidence="3 4">CCMP1102</strain>
    </source>
</reference>
<dbReference type="InterPro" id="IPR005322">
    <property type="entry name" value="Peptidase_C69"/>
</dbReference>
<dbReference type="Pfam" id="PF03577">
    <property type="entry name" value="Peptidase_C69"/>
    <property type="match status" value="1"/>
</dbReference>
<evidence type="ECO:0000256" key="2">
    <source>
        <dbReference type="SAM" id="MobiDB-lite"/>
    </source>
</evidence>
<dbReference type="Proteomes" id="UP000095751">
    <property type="component" value="Unassembled WGS sequence"/>
</dbReference>
<feature type="compositionally biased region" description="Basic residues" evidence="2">
    <location>
        <begin position="18"/>
        <end position="28"/>
    </location>
</feature>
<dbReference type="PANTHER" id="PTHR12994:SF17">
    <property type="entry name" value="LD30995P"/>
    <property type="match status" value="1"/>
</dbReference>
<proteinExistence type="inferred from homology"/>
<dbReference type="KEGG" id="fcy:FRACYDRAFT_238207"/>
<dbReference type="AlphaFoldDB" id="A0A1E7FHY0"/>
<dbReference type="PANTHER" id="PTHR12994">
    <property type="entry name" value="SECERNIN"/>
    <property type="match status" value="1"/>
</dbReference>
<evidence type="ECO:0000313" key="3">
    <source>
        <dbReference type="EMBL" id="OEU17782.1"/>
    </source>
</evidence>
<comment type="similarity">
    <text evidence="1">Belongs to the peptidase C69 family. Secernin subfamily.</text>
</comment>
<dbReference type="InParanoid" id="A0A1E7FHY0"/>
<protein>
    <submittedName>
        <fullName evidence="3">Peptidase_C69-domain-containing protein</fullName>
    </submittedName>
</protein>
<evidence type="ECO:0000256" key="1">
    <source>
        <dbReference type="ARBA" id="ARBA00005705"/>
    </source>
</evidence>
<accession>A0A1E7FHY0</accession>